<dbReference type="Pfam" id="PF01875">
    <property type="entry name" value="Memo"/>
    <property type="match status" value="1"/>
</dbReference>
<proteinExistence type="inferred from homology"/>
<dbReference type="NCBIfam" id="TIGR04336">
    <property type="entry name" value="AmmeMemoSam_B"/>
    <property type="match status" value="1"/>
</dbReference>
<evidence type="ECO:0000313" key="2">
    <source>
        <dbReference type="EMBL" id="OHB03245.1"/>
    </source>
</evidence>
<dbReference type="EMBL" id="MHWE01000021">
    <property type="protein sequence ID" value="OHB03245.1"/>
    <property type="molecule type" value="Genomic_DNA"/>
</dbReference>
<evidence type="ECO:0000313" key="3">
    <source>
        <dbReference type="Proteomes" id="UP000176800"/>
    </source>
</evidence>
<dbReference type="AlphaFoldDB" id="A0A1G2U152"/>
<dbReference type="PANTHER" id="PTHR11060">
    <property type="entry name" value="PROTEIN MEMO1"/>
    <property type="match status" value="1"/>
</dbReference>
<gene>
    <name evidence="2" type="ORF">A3B14_00510</name>
</gene>
<dbReference type="CDD" id="cd07361">
    <property type="entry name" value="MEMO_like"/>
    <property type="match status" value="1"/>
</dbReference>
<accession>A0A1G2U152</accession>
<comment type="caution">
    <text evidence="2">The sequence shown here is derived from an EMBL/GenBank/DDBJ whole genome shotgun (WGS) entry which is preliminary data.</text>
</comment>
<sequence>MSSTESEKASNPLHKTLFSALTLAILALLLFLATGTQNRTTINVSAFPTHPAYFFEFETFTDAIERVRHSDKKYPLPIIGGVVPHHLLPSFIIADFFKNLSIQKPETIILIGPNHYELGEKPILSSIAGWETPFGVVEPNDQIIEDLYDKNLIDFNEEVLVQEHSIGGIVPFIKYYIPDARIVPLVVSGTLKIDEIERLAKAIAQKINKKTVIVASVDFSHYQIQKQAEKNDKVTLGLMEARDYEKIINLSSANVDSPPSIITLLMIMDKKGKNNFNLIYHTNAGEILRDPYHEVTSYFSFVF</sequence>
<dbReference type="PANTHER" id="PTHR11060:SF0">
    <property type="entry name" value="PROTEIN MEMO1"/>
    <property type="match status" value="1"/>
</dbReference>
<comment type="similarity">
    <text evidence="1">Belongs to the MEMO1 family.</text>
</comment>
<evidence type="ECO:0000256" key="1">
    <source>
        <dbReference type="ARBA" id="ARBA00006315"/>
    </source>
</evidence>
<dbReference type="SUPFAM" id="SSF53213">
    <property type="entry name" value="LigB-like"/>
    <property type="match status" value="1"/>
</dbReference>
<protein>
    <submittedName>
        <fullName evidence="2">AmmeMemoRadiSam system protein B</fullName>
    </submittedName>
</protein>
<dbReference type="Gene3D" id="3.40.830.10">
    <property type="entry name" value="LigB-like"/>
    <property type="match status" value="1"/>
</dbReference>
<reference evidence="2 3" key="1">
    <citation type="journal article" date="2016" name="Nat. Commun.">
        <title>Thousands of microbial genomes shed light on interconnected biogeochemical processes in an aquifer system.</title>
        <authorList>
            <person name="Anantharaman K."/>
            <person name="Brown C.T."/>
            <person name="Hug L.A."/>
            <person name="Sharon I."/>
            <person name="Castelle C.J."/>
            <person name="Probst A.J."/>
            <person name="Thomas B.C."/>
            <person name="Singh A."/>
            <person name="Wilkins M.J."/>
            <person name="Karaoz U."/>
            <person name="Brodie E.L."/>
            <person name="Williams K.H."/>
            <person name="Hubbard S.S."/>
            <person name="Banfield J.F."/>
        </authorList>
    </citation>
    <scope>NUCLEOTIDE SEQUENCE [LARGE SCALE GENOMIC DNA]</scope>
</reference>
<dbReference type="Proteomes" id="UP000176800">
    <property type="component" value="Unassembled WGS sequence"/>
</dbReference>
<organism evidence="2 3">
    <name type="scientific">Candidatus Zambryskibacteria bacterium RIFCSPLOWO2_01_FULL_45_21</name>
    <dbReference type="NCBI Taxonomy" id="1802761"/>
    <lineage>
        <taxon>Bacteria</taxon>
        <taxon>Candidatus Zambryskiibacteriota</taxon>
    </lineage>
</organism>
<name>A0A1G2U152_9BACT</name>
<dbReference type="InterPro" id="IPR002737">
    <property type="entry name" value="MEMO1_fam"/>
</dbReference>